<dbReference type="EMBL" id="UYYB01022054">
    <property type="protein sequence ID" value="VDM71783.1"/>
    <property type="molecule type" value="Genomic_DNA"/>
</dbReference>
<accession>A0A3P7IVE0</accession>
<dbReference type="Proteomes" id="UP000270094">
    <property type="component" value="Unassembled WGS sequence"/>
</dbReference>
<keyword evidence="1" id="KW-0472">Membrane</keyword>
<dbReference type="AlphaFoldDB" id="A0A3P7IVE0"/>
<protein>
    <submittedName>
        <fullName evidence="2">Uncharacterized protein</fullName>
    </submittedName>
</protein>
<evidence type="ECO:0000313" key="2">
    <source>
        <dbReference type="EMBL" id="VDM71783.1"/>
    </source>
</evidence>
<sequence length="78" mass="8786">MFLTCELKIRLNKGTLFEWQILFALIALVNTVAGIVFVIFGSGEVQKWGQDDVLCEKTAVDKHEDIALVVRAESYVLE</sequence>
<proteinExistence type="predicted"/>
<keyword evidence="3" id="KW-1185">Reference proteome</keyword>
<organism evidence="2 3">
    <name type="scientific">Strongylus vulgaris</name>
    <name type="common">Blood worm</name>
    <dbReference type="NCBI Taxonomy" id="40348"/>
    <lineage>
        <taxon>Eukaryota</taxon>
        <taxon>Metazoa</taxon>
        <taxon>Ecdysozoa</taxon>
        <taxon>Nematoda</taxon>
        <taxon>Chromadorea</taxon>
        <taxon>Rhabditida</taxon>
        <taxon>Rhabditina</taxon>
        <taxon>Rhabditomorpha</taxon>
        <taxon>Strongyloidea</taxon>
        <taxon>Strongylidae</taxon>
        <taxon>Strongylus</taxon>
    </lineage>
</organism>
<keyword evidence="1" id="KW-1133">Transmembrane helix</keyword>
<gene>
    <name evidence="2" type="ORF">SVUK_LOCUS6781</name>
</gene>
<name>A0A3P7IVE0_STRVU</name>
<reference evidence="2 3" key="1">
    <citation type="submission" date="2018-11" db="EMBL/GenBank/DDBJ databases">
        <authorList>
            <consortium name="Pathogen Informatics"/>
        </authorList>
    </citation>
    <scope>NUCLEOTIDE SEQUENCE [LARGE SCALE GENOMIC DNA]</scope>
</reference>
<evidence type="ECO:0000256" key="1">
    <source>
        <dbReference type="SAM" id="Phobius"/>
    </source>
</evidence>
<keyword evidence="1" id="KW-0812">Transmembrane</keyword>
<dbReference type="OrthoDB" id="2985014at2759"/>
<evidence type="ECO:0000313" key="3">
    <source>
        <dbReference type="Proteomes" id="UP000270094"/>
    </source>
</evidence>
<feature type="transmembrane region" description="Helical" evidence="1">
    <location>
        <begin position="20"/>
        <end position="40"/>
    </location>
</feature>